<dbReference type="GO" id="GO:0005634">
    <property type="term" value="C:nucleus"/>
    <property type="evidence" value="ECO:0007669"/>
    <property type="project" value="UniProtKB-SubCell"/>
</dbReference>
<accession>A0A6G1FTR6</accession>
<dbReference type="InterPro" id="IPR016024">
    <property type="entry name" value="ARM-type_fold"/>
</dbReference>
<reference evidence="10" key="3">
    <citation type="submission" date="2025-04" db="UniProtKB">
        <authorList>
            <consortium name="RefSeq"/>
        </authorList>
    </citation>
    <scope>IDENTIFICATION</scope>
    <source>
        <strain evidence="10">CBS 781.70</strain>
    </source>
</reference>
<evidence type="ECO:0000256" key="2">
    <source>
        <dbReference type="ARBA" id="ARBA00004123"/>
    </source>
</evidence>
<comment type="subcellular location">
    <subcellularLocation>
        <location evidence="2 5">Nucleus</location>
    </subcellularLocation>
</comment>
<dbReference type="GO" id="GO:0006364">
    <property type="term" value="P:rRNA processing"/>
    <property type="evidence" value="ECO:0007669"/>
    <property type="project" value="UniProtKB-UniRule"/>
</dbReference>
<gene>
    <name evidence="8 10" type="ORF">P152DRAFT_516981</name>
</gene>
<reference evidence="8 10" key="1">
    <citation type="submission" date="2020-01" db="EMBL/GenBank/DDBJ databases">
        <authorList>
            <consortium name="DOE Joint Genome Institute"/>
            <person name="Haridas S."/>
            <person name="Albert R."/>
            <person name="Binder M."/>
            <person name="Bloem J."/>
            <person name="Labutti K."/>
            <person name="Salamov A."/>
            <person name="Andreopoulos B."/>
            <person name="Baker S.E."/>
            <person name="Barry K."/>
            <person name="Bills G."/>
            <person name="Bluhm B.H."/>
            <person name="Cannon C."/>
            <person name="Castanera R."/>
            <person name="Culley D.E."/>
            <person name="Daum C."/>
            <person name="Ezra D."/>
            <person name="Gonzalez J.B."/>
            <person name="Henrissat B."/>
            <person name="Kuo A."/>
            <person name="Liang C."/>
            <person name="Lipzen A."/>
            <person name="Lutzoni F."/>
            <person name="Magnuson J."/>
            <person name="Mondo S."/>
            <person name="Nolan M."/>
            <person name="Ohm R."/>
            <person name="Pangilinan J."/>
            <person name="Park H.-J."/>
            <person name="Ramirez L."/>
            <person name="Alfaro M."/>
            <person name="Sun H."/>
            <person name="Tritt A."/>
            <person name="Yoshinaga Y."/>
            <person name="Zwiers L.-H."/>
            <person name="Turgeon B.G."/>
            <person name="Goodwin S.B."/>
            <person name="Spatafora J.W."/>
            <person name="Crous P.W."/>
            <person name="Grigoriev I.V."/>
        </authorList>
    </citation>
    <scope>NUCLEOTIDE SEQUENCE</scope>
    <source>
        <strain evidence="8 10">CBS 781.70</strain>
    </source>
</reference>
<feature type="compositionally biased region" description="Basic residues" evidence="6">
    <location>
        <begin position="1"/>
        <end position="10"/>
    </location>
</feature>
<dbReference type="GeneID" id="54423550"/>
<dbReference type="EMBL" id="ML975175">
    <property type="protein sequence ID" value="KAF1809164.1"/>
    <property type="molecule type" value="Genomic_DNA"/>
</dbReference>
<keyword evidence="9" id="KW-1185">Reference proteome</keyword>
<evidence type="ECO:0000256" key="4">
    <source>
        <dbReference type="ARBA" id="ARBA00023242"/>
    </source>
</evidence>
<dbReference type="GO" id="GO:0120330">
    <property type="term" value="C:rixosome complex"/>
    <property type="evidence" value="ECO:0007669"/>
    <property type="project" value="UniProtKB-UniRule"/>
</dbReference>
<dbReference type="RefSeq" id="XP_033530795.1">
    <property type="nucleotide sequence ID" value="XM_033682980.1"/>
</dbReference>
<feature type="region of interest" description="Disordered" evidence="6">
    <location>
        <begin position="1"/>
        <end position="31"/>
    </location>
</feature>
<feature type="domain" description="Pre-rRNA-processing protein Ipi1 N-terminal" evidence="7">
    <location>
        <begin position="143"/>
        <end position="235"/>
    </location>
</feature>
<dbReference type="Gene3D" id="1.25.10.10">
    <property type="entry name" value="Leucine-rich Repeat Variant"/>
    <property type="match status" value="1"/>
</dbReference>
<evidence type="ECO:0000256" key="3">
    <source>
        <dbReference type="ARBA" id="ARBA00006427"/>
    </source>
</evidence>
<reference evidence="10" key="2">
    <citation type="submission" date="2020-04" db="EMBL/GenBank/DDBJ databases">
        <authorList>
            <consortium name="NCBI Genome Project"/>
        </authorList>
    </citation>
    <scope>NUCLEOTIDE SEQUENCE</scope>
    <source>
        <strain evidence="10">CBS 781.70</strain>
    </source>
</reference>
<dbReference type="InterPro" id="IPR024679">
    <property type="entry name" value="Ipi1_N"/>
</dbReference>
<keyword evidence="4 5" id="KW-0539">Nucleus</keyword>
<evidence type="ECO:0000313" key="9">
    <source>
        <dbReference type="Proteomes" id="UP000504638"/>
    </source>
</evidence>
<sequence length="347" mass="38448">MGSSAKRKKEKKQDFQKPKLKVGKAKLKPANETNTKFKTRSIILPNQTLTVAAPTTASEFDHHLSLLSSKSDTQRRDSLTFLTSAINAHRTSPALPKPVSVILPKLQTLILDRSSSVRAQLLRLLHALPVPDLRSHCETTKCHILLLVRAGMSHITLDVRLSSVDIFDWLVEAAGDVVVSAPGGWIKTLNHLLTLLKWDMDPKTGNFASKGAMVNRSESESKFVTKVLGALNKFLKAGFLDDSARRADECLREKQVWFPLHNAQQFMIQQGPNPFGYLNLFGPVMNEDSAQYTERDDRRAVFARTVQRPIELGVALTKKAGGEIGRAAATLENTLKVGMADYNKINS</sequence>
<comment type="similarity">
    <text evidence="3 5">Belongs to the IPI1/TEX10 family.</text>
</comment>
<keyword evidence="5" id="KW-0690">Ribosome biogenesis</keyword>
<comment type="subunit">
    <text evidence="5">Component of the RIX1 complex.</text>
</comment>
<comment type="function">
    <text evidence="1 5">Component of the RIX1 complex required for processing of ITS2 sequences from 35S pre-rRNA.</text>
</comment>
<dbReference type="SUPFAM" id="SSF48371">
    <property type="entry name" value="ARM repeat"/>
    <property type="match status" value="1"/>
</dbReference>
<evidence type="ECO:0000313" key="8">
    <source>
        <dbReference type="EMBL" id="KAF1809164.1"/>
    </source>
</evidence>
<evidence type="ECO:0000256" key="1">
    <source>
        <dbReference type="ARBA" id="ARBA00002355"/>
    </source>
</evidence>
<feature type="compositionally biased region" description="Basic residues" evidence="6">
    <location>
        <begin position="18"/>
        <end position="27"/>
    </location>
</feature>
<dbReference type="Proteomes" id="UP000504638">
    <property type="component" value="Unplaced"/>
</dbReference>
<dbReference type="PANTHER" id="PTHR16056">
    <property type="entry name" value="REGULATOR OF MICROTUBULE DYNAMICS PROTEIN"/>
    <property type="match status" value="1"/>
</dbReference>
<dbReference type="OrthoDB" id="361362at2759"/>
<proteinExistence type="inferred from homology"/>
<evidence type="ECO:0000256" key="5">
    <source>
        <dbReference type="RuleBase" id="RU368021"/>
    </source>
</evidence>
<dbReference type="InterPro" id="IPR011989">
    <property type="entry name" value="ARM-like"/>
</dbReference>
<evidence type="ECO:0000313" key="10">
    <source>
        <dbReference type="RefSeq" id="XP_033530795.1"/>
    </source>
</evidence>
<dbReference type="PANTHER" id="PTHR16056:SF2">
    <property type="entry name" value="TESTIS-EXPRESSED PROTEIN 10"/>
    <property type="match status" value="1"/>
</dbReference>
<dbReference type="Pfam" id="PF12333">
    <property type="entry name" value="Ipi1_N"/>
    <property type="match status" value="1"/>
</dbReference>
<evidence type="ECO:0000259" key="7">
    <source>
        <dbReference type="Pfam" id="PF12333"/>
    </source>
</evidence>
<keyword evidence="5" id="KW-0698">rRNA processing</keyword>
<organism evidence="8">
    <name type="scientific">Eremomyces bilateralis CBS 781.70</name>
    <dbReference type="NCBI Taxonomy" id="1392243"/>
    <lineage>
        <taxon>Eukaryota</taxon>
        <taxon>Fungi</taxon>
        <taxon>Dikarya</taxon>
        <taxon>Ascomycota</taxon>
        <taxon>Pezizomycotina</taxon>
        <taxon>Dothideomycetes</taxon>
        <taxon>Dothideomycetes incertae sedis</taxon>
        <taxon>Eremomycetales</taxon>
        <taxon>Eremomycetaceae</taxon>
        <taxon>Eremomyces</taxon>
    </lineage>
</organism>
<evidence type="ECO:0000256" key="6">
    <source>
        <dbReference type="SAM" id="MobiDB-lite"/>
    </source>
</evidence>
<protein>
    <recommendedName>
        <fullName evidence="5">Pre-rRNA-processing protein</fullName>
    </recommendedName>
</protein>
<name>A0A6G1FTR6_9PEZI</name>
<dbReference type="AlphaFoldDB" id="A0A6G1FTR6"/>